<dbReference type="SUPFAM" id="SSF158446">
    <property type="entry name" value="IVS-encoded protein-like"/>
    <property type="match status" value="1"/>
</dbReference>
<dbReference type="EMBL" id="SDHX01000001">
    <property type="protein sequence ID" value="RXK54662.1"/>
    <property type="molecule type" value="Genomic_DNA"/>
</dbReference>
<dbReference type="PANTHER" id="PTHR38471:SF2">
    <property type="entry name" value="FOUR HELIX BUNDLE PROTEIN"/>
    <property type="match status" value="1"/>
</dbReference>
<gene>
    <name evidence="1" type="ORF">ESB00_01840</name>
</gene>
<keyword evidence="2" id="KW-1185">Reference proteome</keyword>
<evidence type="ECO:0000313" key="1">
    <source>
        <dbReference type="EMBL" id="RXK54662.1"/>
    </source>
</evidence>
<evidence type="ECO:0000313" key="2">
    <source>
        <dbReference type="Proteomes" id="UP000290218"/>
    </source>
</evidence>
<protein>
    <submittedName>
        <fullName evidence="1">Four helix bundle protein</fullName>
    </submittedName>
</protein>
<dbReference type="InterPro" id="IPR036583">
    <property type="entry name" value="23S_rRNA_IVS_sf"/>
</dbReference>
<dbReference type="PANTHER" id="PTHR38471">
    <property type="entry name" value="FOUR HELIX BUNDLE PROTEIN"/>
    <property type="match status" value="1"/>
</dbReference>
<dbReference type="Pfam" id="PF05635">
    <property type="entry name" value="23S_rRNA_IVP"/>
    <property type="match status" value="1"/>
</dbReference>
<dbReference type="Gene3D" id="1.20.1440.60">
    <property type="entry name" value="23S rRNA-intervening sequence"/>
    <property type="match status" value="1"/>
</dbReference>
<name>A0A4Q1C7D4_9BACT</name>
<reference evidence="1 2" key="1">
    <citation type="submission" date="2019-01" db="EMBL/GenBank/DDBJ databases">
        <title>Lacunisphaera sp. strain TWA-58.</title>
        <authorList>
            <person name="Chen W.-M."/>
        </authorList>
    </citation>
    <scope>NUCLEOTIDE SEQUENCE [LARGE SCALE GENOMIC DNA]</scope>
    <source>
        <strain evidence="1 2">TWA-58</strain>
    </source>
</reference>
<comment type="caution">
    <text evidence="1">The sequence shown here is derived from an EMBL/GenBank/DDBJ whole genome shotgun (WGS) entry which is preliminary data.</text>
</comment>
<dbReference type="PIRSF" id="PIRSF035652">
    <property type="entry name" value="CHP02436"/>
    <property type="match status" value="1"/>
</dbReference>
<dbReference type="RefSeq" id="WP_129046026.1">
    <property type="nucleotide sequence ID" value="NZ_SDHX01000001.1"/>
</dbReference>
<dbReference type="OrthoDB" id="285993at2"/>
<proteinExistence type="predicted"/>
<dbReference type="NCBIfam" id="TIGR02436">
    <property type="entry name" value="four helix bundle protein"/>
    <property type="match status" value="1"/>
</dbReference>
<dbReference type="InterPro" id="IPR012657">
    <property type="entry name" value="23S_rRNA-intervening_sequence"/>
</dbReference>
<accession>A0A4Q1C7D4</accession>
<dbReference type="Proteomes" id="UP000290218">
    <property type="component" value="Unassembled WGS sequence"/>
</dbReference>
<organism evidence="1 2">
    <name type="scientific">Oleiharenicola lentus</name>
    <dbReference type="NCBI Taxonomy" id="2508720"/>
    <lineage>
        <taxon>Bacteria</taxon>
        <taxon>Pseudomonadati</taxon>
        <taxon>Verrucomicrobiota</taxon>
        <taxon>Opitutia</taxon>
        <taxon>Opitutales</taxon>
        <taxon>Opitutaceae</taxon>
        <taxon>Oleiharenicola</taxon>
    </lineage>
</organism>
<dbReference type="AlphaFoldDB" id="A0A4Q1C7D4"/>
<sequence length="119" mass="13113">MNKHELIQRTQAYALRVVKAVQALPRDEISSILGKQLLRSGTSVGANYRAACRAKSTADFVNKLKIVEEECDESIYWMELLVAAGSLSRARLAALLEESDELLSIFVSAIKTTRSSRAA</sequence>